<evidence type="ECO:0000256" key="2">
    <source>
        <dbReference type="ARBA" id="ARBA00022553"/>
    </source>
</evidence>
<dbReference type="PROSITE" id="PS51755">
    <property type="entry name" value="OMPR_PHOB"/>
    <property type="match status" value="1"/>
</dbReference>
<dbReference type="Gene3D" id="3.40.50.2300">
    <property type="match status" value="1"/>
</dbReference>
<dbReference type="PROSITE" id="PS50110">
    <property type="entry name" value="RESPONSE_REGULATORY"/>
    <property type="match status" value="1"/>
</dbReference>
<evidence type="ECO:0000256" key="6">
    <source>
        <dbReference type="ARBA" id="ARBA00023163"/>
    </source>
</evidence>
<evidence type="ECO:0000256" key="1">
    <source>
        <dbReference type="ARBA" id="ARBA00004496"/>
    </source>
</evidence>
<evidence type="ECO:0000256" key="5">
    <source>
        <dbReference type="ARBA" id="ARBA00023125"/>
    </source>
</evidence>
<dbReference type="GO" id="GO:0000976">
    <property type="term" value="F:transcription cis-regulatory region binding"/>
    <property type="evidence" value="ECO:0007669"/>
    <property type="project" value="TreeGrafter"/>
</dbReference>
<reference evidence="12" key="1">
    <citation type="submission" date="2018-09" db="EMBL/GenBank/DDBJ databases">
        <authorList>
            <person name="Kim I."/>
        </authorList>
    </citation>
    <scope>NUCLEOTIDE SEQUENCE [LARGE SCALE GENOMIC DNA]</scope>
    <source>
        <strain evidence="12">DD4a</strain>
    </source>
</reference>
<proteinExistence type="predicted"/>
<dbReference type="Proteomes" id="UP000265742">
    <property type="component" value="Unassembled WGS sequence"/>
</dbReference>
<dbReference type="InterPro" id="IPR039420">
    <property type="entry name" value="WalR-like"/>
</dbReference>
<dbReference type="InterPro" id="IPR001867">
    <property type="entry name" value="OmpR/PhoB-type_DNA-bd"/>
</dbReference>
<dbReference type="PANTHER" id="PTHR48111">
    <property type="entry name" value="REGULATOR OF RPOS"/>
    <property type="match status" value="1"/>
</dbReference>
<dbReference type="OrthoDB" id="3197131at2"/>
<name>A0A3A1TWF6_9MICO</name>
<evidence type="ECO:0000256" key="7">
    <source>
        <dbReference type="PROSITE-ProRule" id="PRU00169"/>
    </source>
</evidence>
<feature type="modified residue" description="4-aspartylphosphate" evidence="7">
    <location>
        <position position="55"/>
    </location>
</feature>
<dbReference type="RefSeq" id="WP_119482449.1">
    <property type="nucleotide sequence ID" value="NZ_QXTG01000002.1"/>
</dbReference>
<dbReference type="CDD" id="cd00383">
    <property type="entry name" value="trans_reg_C"/>
    <property type="match status" value="1"/>
</dbReference>
<dbReference type="InterPro" id="IPR001789">
    <property type="entry name" value="Sig_transdc_resp-reg_receiver"/>
</dbReference>
<evidence type="ECO:0000256" key="3">
    <source>
        <dbReference type="ARBA" id="ARBA00023012"/>
    </source>
</evidence>
<organism evidence="11 12">
    <name type="scientific">Amnibacterium setariae</name>
    <dbReference type="NCBI Taxonomy" id="2306585"/>
    <lineage>
        <taxon>Bacteria</taxon>
        <taxon>Bacillati</taxon>
        <taxon>Actinomycetota</taxon>
        <taxon>Actinomycetes</taxon>
        <taxon>Micrococcales</taxon>
        <taxon>Microbacteriaceae</taxon>
        <taxon>Amnibacterium</taxon>
    </lineage>
</organism>
<evidence type="ECO:0000259" key="9">
    <source>
        <dbReference type="PROSITE" id="PS50110"/>
    </source>
</evidence>
<evidence type="ECO:0000256" key="4">
    <source>
        <dbReference type="ARBA" id="ARBA00023015"/>
    </source>
</evidence>
<evidence type="ECO:0000256" key="8">
    <source>
        <dbReference type="PROSITE-ProRule" id="PRU01091"/>
    </source>
</evidence>
<keyword evidence="3" id="KW-0902">Two-component regulatory system</keyword>
<gene>
    <name evidence="11" type="ORF">D1781_11700</name>
</gene>
<dbReference type="SUPFAM" id="SSF52172">
    <property type="entry name" value="CheY-like"/>
    <property type="match status" value="1"/>
</dbReference>
<feature type="DNA-binding region" description="OmpR/PhoB-type" evidence="8">
    <location>
        <begin position="127"/>
        <end position="220"/>
    </location>
</feature>
<dbReference type="Pfam" id="PF00486">
    <property type="entry name" value="Trans_reg_C"/>
    <property type="match status" value="1"/>
</dbReference>
<sequence length="221" mass="24384">MTAHRPPLLVVEDDPRIGPMVVAMLAGDYDPLLTASAATALRLAEERDFAAVVLDRRLPDGDGLDVVRRLRARGDGVPIILLTALGSIEDRVGGLDAGADDYLVKPFASAELLARLRAITREHSDRDSALMIGDWEFRPATRIINSPYAGRIVLSRSEAELLHLLARHPDQTLSRERILREVFSPEDTPGTVDTYVHHLRRKTDRDIVTTVRGLGYRVGAP</sequence>
<feature type="domain" description="Response regulatory" evidence="9">
    <location>
        <begin position="7"/>
        <end position="120"/>
    </location>
</feature>
<dbReference type="Gene3D" id="1.10.10.10">
    <property type="entry name" value="Winged helix-like DNA-binding domain superfamily/Winged helix DNA-binding domain"/>
    <property type="match status" value="1"/>
</dbReference>
<feature type="domain" description="OmpR/PhoB-type" evidence="10">
    <location>
        <begin position="127"/>
        <end position="220"/>
    </location>
</feature>
<dbReference type="AlphaFoldDB" id="A0A3A1TWF6"/>
<dbReference type="PANTHER" id="PTHR48111:SF22">
    <property type="entry name" value="REGULATOR OF RPOS"/>
    <property type="match status" value="1"/>
</dbReference>
<dbReference type="Pfam" id="PF00072">
    <property type="entry name" value="Response_reg"/>
    <property type="match status" value="1"/>
</dbReference>
<dbReference type="GO" id="GO:0000156">
    <property type="term" value="F:phosphorelay response regulator activity"/>
    <property type="evidence" value="ECO:0007669"/>
    <property type="project" value="TreeGrafter"/>
</dbReference>
<dbReference type="SMART" id="SM00448">
    <property type="entry name" value="REC"/>
    <property type="match status" value="1"/>
</dbReference>
<dbReference type="GO" id="GO:0032993">
    <property type="term" value="C:protein-DNA complex"/>
    <property type="evidence" value="ECO:0007669"/>
    <property type="project" value="TreeGrafter"/>
</dbReference>
<evidence type="ECO:0000313" key="11">
    <source>
        <dbReference type="EMBL" id="RIX28139.1"/>
    </source>
</evidence>
<protein>
    <submittedName>
        <fullName evidence="11">DNA-binding response regulator</fullName>
    </submittedName>
</protein>
<dbReference type="InterPro" id="IPR011006">
    <property type="entry name" value="CheY-like_superfamily"/>
</dbReference>
<evidence type="ECO:0000313" key="12">
    <source>
        <dbReference type="Proteomes" id="UP000265742"/>
    </source>
</evidence>
<dbReference type="GO" id="GO:0006355">
    <property type="term" value="P:regulation of DNA-templated transcription"/>
    <property type="evidence" value="ECO:0007669"/>
    <property type="project" value="InterPro"/>
</dbReference>
<dbReference type="SMART" id="SM00862">
    <property type="entry name" value="Trans_reg_C"/>
    <property type="match status" value="1"/>
</dbReference>
<keyword evidence="2 7" id="KW-0597">Phosphoprotein</keyword>
<comment type="subcellular location">
    <subcellularLocation>
        <location evidence="1">Cytoplasm</location>
    </subcellularLocation>
</comment>
<dbReference type="EMBL" id="QXTG01000002">
    <property type="protein sequence ID" value="RIX28139.1"/>
    <property type="molecule type" value="Genomic_DNA"/>
</dbReference>
<dbReference type="GO" id="GO:0005829">
    <property type="term" value="C:cytosol"/>
    <property type="evidence" value="ECO:0007669"/>
    <property type="project" value="TreeGrafter"/>
</dbReference>
<keyword evidence="5 8" id="KW-0238">DNA-binding</keyword>
<comment type="caution">
    <text evidence="11">The sequence shown here is derived from an EMBL/GenBank/DDBJ whole genome shotgun (WGS) entry which is preliminary data.</text>
</comment>
<keyword evidence="4" id="KW-0805">Transcription regulation</keyword>
<keyword evidence="6" id="KW-0804">Transcription</keyword>
<evidence type="ECO:0000259" key="10">
    <source>
        <dbReference type="PROSITE" id="PS51755"/>
    </source>
</evidence>
<accession>A0A3A1TWF6</accession>
<keyword evidence="12" id="KW-1185">Reference proteome</keyword>
<dbReference type="InterPro" id="IPR036388">
    <property type="entry name" value="WH-like_DNA-bd_sf"/>
</dbReference>